<evidence type="ECO:0000313" key="2">
    <source>
        <dbReference type="EMBL" id="OWK15596.1"/>
    </source>
</evidence>
<accession>A0A212DBJ9</accession>
<dbReference type="Proteomes" id="UP000242450">
    <property type="component" value="Chromosome 4"/>
</dbReference>
<organism evidence="2 3">
    <name type="scientific">Cervus elaphus hippelaphus</name>
    <name type="common">European red deer</name>
    <dbReference type="NCBI Taxonomy" id="46360"/>
    <lineage>
        <taxon>Eukaryota</taxon>
        <taxon>Metazoa</taxon>
        <taxon>Chordata</taxon>
        <taxon>Craniata</taxon>
        <taxon>Vertebrata</taxon>
        <taxon>Euteleostomi</taxon>
        <taxon>Mammalia</taxon>
        <taxon>Eutheria</taxon>
        <taxon>Laurasiatheria</taxon>
        <taxon>Artiodactyla</taxon>
        <taxon>Ruminantia</taxon>
        <taxon>Pecora</taxon>
        <taxon>Cervidae</taxon>
        <taxon>Cervinae</taxon>
        <taxon>Cervus</taxon>
    </lineage>
</organism>
<reference evidence="2 3" key="1">
    <citation type="journal article" date="2018" name="Mol. Genet. Genomics">
        <title>The red deer Cervus elaphus genome CerEla1.0: sequencing, annotating, genes, and chromosomes.</title>
        <authorList>
            <person name="Bana N.A."/>
            <person name="Nyiri A."/>
            <person name="Nagy J."/>
            <person name="Frank K."/>
            <person name="Nagy T."/>
            <person name="Steger V."/>
            <person name="Schiller M."/>
            <person name="Lakatos P."/>
            <person name="Sugar L."/>
            <person name="Horn P."/>
            <person name="Barta E."/>
            <person name="Orosz L."/>
        </authorList>
    </citation>
    <scope>NUCLEOTIDE SEQUENCE [LARGE SCALE GENOMIC DNA]</scope>
    <source>
        <strain evidence="2">Hungarian</strain>
    </source>
</reference>
<protein>
    <submittedName>
        <fullName evidence="2">Uncharacterized protein</fullName>
    </submittedName>
</protein>
<feature type="region of interest" description="Disordered" evidence="1">
    <location>
        <begin position="41"/>
        <end position="75"/>
    </location>
</feature>
<gene>
    <name evidence="2" type="ORF">Celaphus_00004424</name>
</gene>
<evidence type="ECO:0000256" key="1">
    <source>
        <dbReference type="SAM" id="MobiDB-lite"/>
    </source>
</evidence>
<sequence length="117" mass="12167">PGPKPQLQAPSPTDPLRAFQPLTTKSHAGLTVLTPHLPLLVPHLREAPPPLSPGEGPEAPHSHPSPSGLSLPVLNALVPAPSPSASLAIRATRRPTQGWSEINISSVRCAWGGSTLE</sequence>
<comment type="caution">
    <text evidence="2">The sequence shown here is derived from an EMBL/GenBank/DDBJ whole genome shotgun (WGS) entry which is preliminary data.</text>
</comment>
<name>A0A212DBJ9_CEREH</name>
<keyword evidence="3" id="KW-1185">Reference proteome</keyword>
<proteinExistence type="predicted"/>
<feature type="non-terminal residue" evidence="2">
    <location>
        <position position="117"/>
    </location>
</feature>
<evidence type="ECO:0000313" key="3">
    <source>
        <dbReference type="Proteomes" id="UP000242450"/>
    </source>
</evidence>
<feature type="compositionally biased region" description="Low complexity" evidence="1">
    <location>
        <begin position="62"/>
        <end position="72"/>
    </location>
</feature>
<dbReference type="AlphaFoldDB" id="A0A212DBJ9"/>
<feature type="non-terminal residue" evidence="2">
    <location>
        <position position="1"/>
    </location>
</feature>
<dbReference type="EMBL" id="MKHE01000004">
    <property type="protein sequence ID" value="OWK15596.1"/>
    <property type="molecule type" value="Genomic_DNA"/>
</dbReference>